<dbReference type="Proteomes" id="UP001165653">
    <property type="component" value="Unassembled WGS sequence"/>
</dbReference>
<proteinExistence type="predicted"/>
<organism evidence="2 3">
    <name type="scientific">Luteolibacter rhizosphaerae</name>
    <dbReference type="NCBI Taxonomy" id="2989719"/>
    <lineage>
        <taxon>Bacteria</taxon>
        <taxon>Pseudomonadati</taxon>
        <taxon>Verrucomicrobiota</taxon>
        <taxon>Verrucomicrobiia</taxon>
        <taxon>Verrucomicrobiales</taxon>
        <taxon>Verrucomicrobiaceae</taxon>
        <taxon>Luteolibacter</taxon>
    </lineage>
</organism>
<feature type="chain" id="PRO_5046035550" description="Lipoprotein" evidence="1">
    <location>
        <begin position="23"/>
        <end position="185"/>
    </location>
</feature>
<protein>
    <recommendedName>
        <fullName evidence="4">Lipoprotein</fullName>
    </recommendedName>
</protein>
<keyword evidence="3" id="KW-1185">Reference proteome</keyword>
<gene>
    <name evidence="2" type="ORF">OJ996_06915</name>
</gene>
<evidence type="ECO:0000313" key="3">
    <source>
        <dbReference type="Proteomes" id="UP001165653"/>
    </source>
</evidence>
<evidence type="ECO:0000256" key="1">
    <source>
        <dbReference type="SAM" id="SignalP"/>
    </source>
</evidence>
<reference evidence="2" key="1">
    <citation type="submission" date="2022-10" db="EMBL/GenBank/DDBJ databases">
        <title>Luteolibacter sp. GHJ8, whole genome shotgun sequencing project.</title>
        <authorList>
            <person name="Zhao G."/>
            <person name="Shen L."/>
        </authorList>
    </citation>
    <scope>NUCLEOTIDE SEQUENCE</scope>
    <source>
        <strain evidence="2">GHJ8</strain>
    </source>
</reference>
<name>A0ABT3G218_9BACT</name>
<keyword evidence="1" id="KW-0732">Signal</keyword>
<dbReference type="EMBL" id="JAPDDR010000003">
    <property type="protein sequence ID" value="MCW1913295.1"/>
    <property type="molecule type" value="Genomic_DNA"/>
</dbReference>
<sequence>MKTSRILVTALTFALASCVSHQGPGSDWPKPVALKSLSQLGGVYANKGQGGGTYGRKLYDLIDGQLHISDKRGERTELRPAADGKTIHVLLRDGKGKLLQSKVLREKDDFIVEKSGLSVKVPSNIGETGVGNLGVFVGDASVVVRPSADGGLLGEESEFGAGFFGFMIPIAASKKENYYWPVLGR</sequence>
<dbReference type="PROSITE" id="PS51257">
    <property type="entry name" value="PROKAR_LIPOPROTEIN"/>
    <property type="match status" value="1"/>
</dbReference>
<accession>A0ABT3G218</accession>
<evidence type="ECO:0000313" key="2">
    <source>
        <dbReference type="EMBL" id="MCW1913295.1"/>
    </source>
</evidence>
<dbReference type="RefSeq" id="WP_264512602.1">
    <property type="nucleotide sequence ID" value="NZ_JAPDDR010000003.1"/>
</dbReference>
<comment type="caution">
    <text evidence="2">The sequence shown here is derived from an EMBL/GenBank/DDBJ whole genome shotgun (WGS) entry which is preliminary data.</text>
</comment>
<feature type="signal peptide" evidence="1">
    <location>
        <begin position="1"/>
        <end position="22"/>
    </location>
</feature>
<evidence type="ECO:0008006" key="4">
    <source>
        <dbReference type="Google" id="ProtNLM"/>
    </source>
</evidence>